<keyword evidence="2" id="KW-1185">Reference proteome</keyword>
<sequence>MDFNKEEDFNELSFYTLSHKDPSFIHQHIVDAYGAQIADETTKEIRTIFSLVGLYLYLEKGYTGREVQGFHILMSKNKIKWPKIDFPKNRGEINVSDVLTVKSGFERDKMIRNWCLSIWGEYRESRNLIVEIVEKYEKIKKRTANKEYKK</sequence>
<evidence type="ECO:0000313" key="1">
    <source>
        <dbReference type="EMBL" id="SFO54594.1"/>
    </source>
</evidence>
<dbReference type="Pfam" id="PF19371">
    <property type="entry name" value="DUF5946"/>
    <property type="match status" value="1"/>
</dbReference>
<evidence type="ECO:0000313" key="2">
    <source>
        <dbReference type="Proteomes" id="UP000199564"/>
    </source>
</evidence>
<dbReference type="RefSeq" id="WP_091654796.1">
    <property type="nucleotide sequence ID" value="NZ_FOVW01000008.1"/>
</dbReference>
<protein>
    <submittedName>
        <fullName evidence="1">Uncharacterized protein</fullName>
    </submittedName>
</protein>
<dbReference type="EMBL" id="FOVW01000008">
    <property type="protein sequence ID" value="SFO54594.1"/>
    <property type="molecule type" value="Genomic_DNA"/>
</dbReference>
<name>A0A1I5I1X8_9BACT</name>
<dbReference type="AlphaFoldDB" id="A0A1I5I1X8"/>
<proteinExistence type="predicted"/>
<dbReference type="InterPro" id="IPR045990">
    <property type="entry name" value="DUF5946"/>
</dbReference>
<accession>A0A1I5I1X8</accession>
<dbReference type="Proteomes" id="UP000199564">
    <property type="component" value="Unassembled WGS sequence"/>
</dbReference>
<gene>
    <name evidence="1" type="ORF">SAMN04488519_10833</name>
</gene>
<reference evidence="2" key="1">
    <citation type="submission" date="2016-10" db="EMBL/GenBank/DDBJ databases">
        <authorList>
            <person name="Varghese N."/>
            <person name="Submissions S."/>
        </authorList>
    </citation>
    <scope>NUCLEOTIDE SEQUENCE [LARGE SCALE GENOMIC DNA]</scope>
    <source>
        <strain evidence="2">DSM 15282</strain>
    </source>
</reference>
<organism evidence="1 2">
    <name type="scientific">Algoriphagus ornithinivorans</name>
    <dbReference type="NCBI Taxonomy" id="226506"/>
    <lineage>
        <taxon>Bacteria</taxon>
        <taxon>Pseudomonadati</taxon>
        <taxon>Bacteroidota</taxon>
        <taxon>Cytophagia</taxon>
        <taxon>Cytophagales</taxon>
        <taxon>Cyclobacteriaceae</taxon>
        <taxon>Algoriphagus</taxon>
    </lineage>
</organism>